<name>A0A2I1HF53_9GLOM</name>
<dbReference type="VEuPathDB" id="FungiDB:RhiirFUN_013378"/>
<keyword evidence="2" id="KW-1185">Reference proteome</keyword>
<proteinExistence type="predicted"/>
<dbReference type="Proteomes" id="UP000234323">
    <property type="component" value="Unassembled WGS sequence"/>
</dbReference>
<comment type="caution">
    <text evidence="1">The sequence shown here is derived from an EMBL/GenBank/DDBJ whole genome shotgun (WGS) entry which is preliminary data.</text>
</comment>
<reference evidence="1 2" key="1">
    <citation type="submission" date="2015-10" db="EMBL/GenBank/DDBJ databases">
        <title>Genome analyses suggest a sexual origin of heterokaryosis in a supposedly ancient asexual fungus.</title>
        <authorList>
            <person name="Ropars J."/>
            <person name="Sedzielewska K."/>
            <person name="Noel J."/>
            <person name="Charron P."/>
            <person name="Farinelli L."/>
            <person name="Marton T."/>
            <person name="Kruger M."/>
            <person name="Pelin A."/>
            <person name="Brachmann A."/>
            <person name="Corradi N."/>
        </authorList>
    </citation>
    <scope>NUCLEOTIDE SEQUENCE [LARGE SCALE GENOMIC DNA]</scope>
    <source>
        <strain evidence="1 2">A4</strain>
    </source>
</reference>
<gene>
    <name evidence="1" type="ORF">RhiirA4_478589</name>
</gene>
<protein>
    <submittedName>
        <fullName evidence="1">Uncharacterized protein</fullName>
    </submittedName>
</protein>
<dbReference type="VEuPathDB" id="FungiDB:RhiirA1_443856"/>
<sequence length="110" mass="13234">MSSITEDIFSKIHREFWERPYTQWGDKEWDHFYSKKYLEKETKQRSYNTYAAELGILINYLKPGREKEKALALRQKLLFLINIIVPPFLPIQRENLEIENTSKALDQVIQ</sequence>
<evidence type="ECO:0000313" key="2">
    <source>
        <dbReference type="Proteomes" id="UP000234323"/>
    </source>
</evidence>
<dbReference type="VEuPathDB" id="FungiDB:FUN_016665"/>
<accession>A0A2I1HF53</accession>
<evidence type="ECO:0000313" key="1">
    <source>
        <dbReference type="EMBL" id="PKY57489.1"/>
    </source>
</evidence>
<dbReference type="EMBL" id="LLXI01002574">
    <property type="protein sequence ID" value="PKY57489.1"/>
    <property type="molecule type" value="Genomic_DNA"/>
</dbReference>
<organism evidence="1 2">
    <name type="scientific">Rhizophagus irregularis</name>
    <dbReference type="NCBI Taxonomy" id="588596"/>
    <lineage>
        <taxon>Eukaryota</taxon>
        <taxon>Fungi</taxon>
        <taxon>Fungi incertae sedis</taxon>
        <taxon>Mucoromycota</taxon>
        <taxon>Glomeromycotina</taxon>
        <taxon>Glomeromycetes</taxon>
        <taxon>Glomerales</taxon>
        <taxon>Glomeraceae</taxon>
        <taxon>Rhizophagus</taxon>
    </lineage>
</organism>
<dbReference type="AlphaFoldDB" id="A0A2I1HF53"/>